<dbReference type="Pfam" id="PF12724">
    <property type="entry name" value="Flavodoxin_5"/>
    <property type="match status" value="1"/>
</dbReference>
<accession>A0A2M7RK74</accession>
<comment type="caution">
    <text evidence="2">The sequence shown here is derived from an EMBL/GenBank/DDBJ whole genome shotgun (WGS) entry which is preliminary data.</text>
</comment>
<proteinExistence type="predicted"/>
<evidence type="ECO:0000313" key="2">
    <source>
        <dbReference type="EMBL" id="PIY97163.1"/>
    </source>
</evidence>
<dbReference type="AlphaFoldDB" id="A0A2M7RK74"/>
<dbReference type="InterPro" id="IPR008254">
    <property type="entry name" value="Flavodoxin/NO_synth"/>
</dbReference>
<reference evidence="2 3" key="1">
    <citation type="submission" date="2017-09" db="EMBL/GenBank/DDBJ databases">
        <title>Depth-based differentiation of microbial function through sediment-hosted aquifers and enrichment of novel symbionts in the deep terrestrial subsurface.</title>
        <authorList>
            <person name="Probst A.J."/>
            <person name="Ladd B."/>
            <person name="Jarett J.K."/>
            <person name="Geller-Mcgrath D.E."/>
            <person name="Sieber C.M."/>
            <person name="Emerson J.B."/>
            <person name="Anantharaman K."/>
            <person name="Thomas B.C."/>
            <person name="Malmstrom R."/>
            <person name="Stieglmeier M."/>
            <person name="Klingl A."/>
            <person name="Woyke T."/>
            <person name="Ryan C.M."/>
            <person name="Banfield J.F."/>
        </authorList>
    </citation>
    <scope>NUCLEOTIDE SEQUENCE [LARGE SCALE GENOMIC DNA]</scope>
    <source>
        <strain evidence="2">CG_4_10_14_0_8_um_filter_42_10</strain>
    </source>
</reference>
<sequence length="159" mass="16899">MAILIAYDSIYGNTKKIAEAIAAAVPGEMKLLQVKAANAKELESGDVLIVGSPTHGGRPSQSTHQFLNGIAPGTLKNIRAAAFDTGILADGQKAFMRLIIKFFGYASKRIAQALRTKGANIIGAETFFVLGKEGPLKEGELARAVSWIKGVLNDNKESK</sequence>
<dbReference type="Gene3D" id="3.40.50.360">
    <property type="match status" value="1"/>
</dbReference>
<name>A0A2M7RK74_9BACT</name>
<dbReference type="InterPro" id="IPR026816">
    <property type="entry name" value="Flavodoxin_dom"/>
</dbReference>
<evidence type="ECO:0000259" key="1">
    <source>
        <dbReference type="PROSITE" id="PS50902"/>
    </source>
</evidence>
<dbReference type="Proteomes" id="UP000230779">
    <property type="component" value="Unassembled WGS sequence"/>
</dbReference>
<feature type="domain" description="Flavodoxin-like" evidence="1">
    <location>
        <begin position="3"/>
        <end position="152"/>
    </location>
</feature>
<protein>
    <submittedName>
        <fullName evidence="2">Flavodoxin/nitric oxide synthase</fullName>
    </submittedName>
</protein>
<dbReference type="InterPro" id="IPR029039">
    <property type="entry name" value="Flavoprotein-like_sf"/>
</dbReference>
<dbReference type="EMBL" id="PFMD01000010">
    <property type="protein sequence ID" value="PIY97163.1"/>
    <property type="molecule type" value="Genomic_DNA"/>
</dbReference>
<dbReference type="SUPFAM" id="SSF52218">
    <property type="entry name" value="Flavoproteins"/>
    <property type="match status" value="1"/>
</dbReference>
<gene>
    <name evidence="2" type="ORF">COY66_00965</name>
</gene>
<dbReference type="GO" id="GO:0010181">
    <property type="term" value="F:FMN binding"/>
    <property type="evidence" value="ECO:0007669"/>
    <property type="project" value="InterPro"/>
</dbReference>
<evidence type="ECO:0000313" key="3">
    <source>
        <dbReference type="Proteomes" id="UP000230779"/>
    </source>
</evidence>
<dbReference type="PROSITE" id="PS50902">
    <property type="entry name" value="FLAVODOXIN_LIKE"/>
    <property type="match status" value="1"/>
</dbReference>
<organism evidence="2 3">
    <name type="scientific">Candidatus Kerfeldbacteria bacterium CG_4_10_14_0_8_um_filter_42_10</name>
    <dbReference type="NCBI Taxonomy" id="2014248"/>
    <lineage>
        <taxon>Bacteria</taxon>
        <taxon>Candidatus Kerfeldiibacteriota</taxon>
    </lineage>
</organism>